<dbReference type="InterPro" id="IPR006195">
    <property type="entry name" value="aa-tRNA-synth_II"/>
</dbReference>
<keyword evidence="5" id="KW-0067">ATP-binding</keyword>
<dbReference type="Gene3D" id="3.30.930.10">
    <property type="entry name" value="Bira Bifunctional Protein, Domain 2"/>
    <property type="match status" value="1"/>
</dbReference>
<dbReference type="EMBL" id="GFWV01021284">
    <property type="protein sequence ID" value="MAA46012.1"/>
    <property type="molecule type" value="Transcribed_RNA"/>
</dbReference>
<dbReference type="Gene3D" id="2.40.50.140">
    <property type="entry name" value="Nucleic acid-binding proteins"/>
    <property type="match status" value="1"/>
</dbReference>
<keyword evidence="7" id="KW-0030">Aminoacyl-tRNA synthetase</keyword>
<dbReference type="Pfam" id="PF01336">
    <property type="entry name" value="tRNA_anti-codon"/>
    <property type="match status" value="1"/>
</dbReference>
<dbReference type="Pfam" id="PF00152">
    <property type="entry name" value="tRNA-synt_2"/>
    <property type="match status" value="1"/>
</dbReference>
<dbReference type="CDD" id="cd00776">
    <property type="entry name" value="AsxRS_core"/>
    <property type="match status" value="1"/>
</dbReference>
<dbReference type="InterPro" id="IPR004365">
    <property type="entry name" value="NA-bd_OB_tRNA"/>
</dbReference>
<dbReference type="SUPFAM" id="SSF50249">
    <property type="entry name" value="Nucleic acid-binding proteins"/>
    <property type="match status" value="1"/>
</dbReference>
<dbReference type="InterPro" id="IPR004364">
    <property type="entry name" value="Aa-tRNA-synt_II"/>
</dbReference>
<evidence type="ECO:0000256" key="1">
    <source>
        <dbReference type="ARBA" id="ARBA00008226"/>
    </source>
</evidence>
<dbReference type="InterPro" id="IPR002312">
    <property type="entry name" value="Asp/Asn-tRNA-synth_IIb"/>
</dbReference>
<evidence type="ECO:0000259" key="8">
    <source>
        <dbReference type="PROSITE" id="PS50862"/>
    </source>
</evidence>
<organism evidence="9">
    <name type="scientific">Ornithodoros erraticus</name>
    <name type="common">European soft tick</name>
    <name type="synonym">Alectorobius erraticus</name>
    <dbReference type="NCBI Taxonomy" id="265619"/>
    <lineage>
        <taxon>Eukaryota</taxon>
        <taxon>Metazoa</taxon>
        <taxon>Ecdysozoa</taxon>
        <taxon>Arthropoda</taxon>
        <taxon>Chelicerata</taxon>
        <taxon>Arachnida</taxon>
        <taxon>Acari</taxon>
        <taxon>Parasitiformes</taxon>
        <taxon>Ixodida</taxon>
        <taxon>Ixodoidea</taxon>
        <taxon>Argasidae</taxon>
        <taxon>Ornithodorinae</taxon>
        <taxon>Ornithodoros</taxon>
    </lineage>
</organism>
<dbReference type="GO" id="GO:0004816">
    <property type="term" value="F:asparagine-tRNA ligase activity"/>
    <property type="evidence" value="ECO:0007669"/>
    <property type="project" value="UniProtKB-EC"/>
</dbReference>
<accession>A0A293MYT8</accession>
<evidence type="ECO:0000313" key="9">
    <source>
        <dbReference type="EMBL" id="MAA46012.1"/>
    </source>
</evidence>
<evidence type="ECO:0000256" key="2">
    <source>
        <dbReference type="ARBA" id="ARBA00012816"/>
    </source>
</evidence>
<evidence type="ECO:0000256" key="6">
    <source>
        <dbReference type="ARBA" id="ARBA00022917"/>
    </source>
</evidence>
<dbReference type="PROSITE" id="PS50862">
    <property type="entry name" value="AA_TRNA_LIGASE_II"/>
    <property type="match status" value="1"/>
</dbReference>
<proteinExistence type="inferred from homology"/>
<dbReference type="AlphaFoldDB" id="A0A293MYT8"/>
<keyword evidence="6" id="KW-0648">Protein biosynthesis</keyword>
<sequence>MYGLRLFLRGKVFSCVENSTRVISASYTSSAETVSRLVSSREVNRSIEIRGWVRALRKHKDVVFFDVVDGSSAAKVQVVQPASASPPELSFGCSVKVTGQVIPSKAKGQDVEIHADDVIVLGLCDVEKFPFRPRKTYPVEYVRQYFHLRPRLSKYAALLRIRNTAAMAIHSAFQESGFYNVHTPIITSNDCEGGGDVFTVSPLRQSDADNKRTANSEKKGPVTEHFFGDPAFLTVSAQLHLEAVAMSLSKVYTFGPTFRAENCNTRRHLCEFQMVEAEEAFIDSLDPLLDMTEKLVKSSYSNIINASLEDLHLVCSDETPGYLESIAKAMGKPFLRLTYDECVEILLHKASTSPIKWGDDLKTEHEQFIISHCGNEPVFVTHYPAAIKPFYMKQDSTGKWAECFDFLLPFGGEACGGSLREDSYQALHDRLEQLGMTENFAWYLDLREYGSVPHGGFGLGFDRVLQYITATHNIRDLVPFPRWSNHCQT</sequence>
<dbReference type="GO" id="GO:0003676">
    <property type="term" value="F:nucleic acid binding"/>
    <property type="evidence" value="ECO:0007669"/>
    <property type="project" value="InterPro"/>
</dbReference>
<dbReference type="GO" id="GO:0006421">
    <property type="term" value="P:asparaginyl-tRNA aminoacylation"/>
    <property type="evidence" value="ECO:0007669"/>
    <property type="project" value="InterPro"/>
</dbReference>
<dbReference type="PANTHER" id="PTHR22594">
    <property type="entry name" value="ASPARTYL/LYSYL-TRNA SYNTHETASE"/>
    <property type="match status" value="1"/>
</dbReference>
<protein>
    <recommendedName>
        <fullName evidence="2">asparagine--tRNA ligase</fullName>
        <ecNumber evidence="2">6.1.1.22</ecNumber>
    </recommendedName>
</protein>
<name>A0A293MYT8_ORNER</name>
<reference evidence="9" key="1">
    <citation type="submission" date="2017-08" db="EMBL/GenBank/DDBJ databases">
        <title>Ornithodoros erraticus midgut genes differentially expressed after blood feeding.</title>
        <authorList>
            <person name="Oleaga A."/>
        </authorList>
    </citation>
    <scope>NUCLEOTIDE SEQUENCE</scope>
    <source>
        <strain evidence="9">Female</strain>
        <tissue evidence="9">Gut</tissue>
    </source>
</reference>
<dbReference type="InterPro" id="IPR004522">
    <property type="entry name" value="Asn-tRNA-ligase"/>
</dbReference>
<keyword evidence="4" id="KW-0547">Nucleotide-binding</keyword>
<evidence type="ECO:0000256" key="7">
    <source>
        <dbReference type="ARBA" id="ARBA00023146"/>
    </source>
</evidence>
<dbReference type="SUPFAM" id="SSF55681">
    <property type="entry name" value="Class II aaRS and biotin synthetases"/>
    <property type="match status" value="1"/>
</dbReference>
<comment type="similarity">
    <text evidence="1">Belongs to the class-II aminoacyl-tRNA synthetase family.</text>
</comment>
<dbReference type="InterPro" id="IPR045864">
    <property type="entry name" value="aa-tRNA-synth_II/BPL/LPL"/>
</dbReference>
<evidence type="ECO:0000256" key="5">
    <source>
        <dbReference type="ARBA" id="ARBA00022840"/>
    </source>
</evidence>
<dbReference type="EC" id="6.1.1.22" evidence="2"/>
<dbReference type="NCBIfam" id="TIGR00457">
    <property type="entry name" value="asnS"/>
    <property type="match status" value="1"/>
</dbReference>
<keyword evidence="3" id="KW-0436">Ligase</keyword>
<dbReference type="CDD" id="cd04318">
    <property type="entry name" value="EcAsnRS_like_N"/>
    <property type="match status" value="1"/>
</dbReference>
<dbReference type="PRINTS" id="PR01042">
    <property type="entry name" value="TRNASYNTHASP"/>
</dbReference>
<dbReference type="PANTHER" id="PTHR22594:SF34">
    <property type="entry name" value="ASPARAGINE--TRNA LIGASE, MITOCHONDRIAL-RELATED"/>
    <property type="match status" value="1"/>
</dbReference>
<dbReference type="InterPro" id="IPR012340">
    <property type="entry name" value="NA-bd_OB-fold"/>
</dbReference>
<evidence type="ECO:0000256" key="4">
    <source>
        <dbReference type="ARBA" id="ARBA00022741"/>
    </source>
</evidence>
<dbReference type="GO" id="GO:0005739">
    <property type="term" value="C:mitochondrion"/>
    <property type="evidence" value="ECO:0007669"/>
    <property type="project" value="TreeGrafter"/>
</dbReference>
<feature type="domain" description="Aminoacyl-transfer RNA synthetases class-II family profile" evidence="8">
    <location>
        <begin position="159"/>
        <end position="479"/>
    </location>
</feature>
<evidence type="ECO:0000256" key="3">
    <source>
        <dbReference type="ARBA" id="ARBA00022598"/>
    </source>
</evidence>
<dbReference type="NCBIfam" id="NF003037">
    <property type="entry name" value="PRK03932.1"/>
    <property type="match status" value="1"/>
</dbReference>
<dbReference type="GO" id="GO:0005524">
    <property type="term" value="F:ATP binding"/>
    <property type="evidence" value="ECO:0007669"/>
    <property type="project" value="UniProtKB-KW"/>
</dbReference>